<reference evidence="4" key="1">
    <citation type="journal article" date="2017" name="Science">
        <title>Giant viruses with an expanded complement of translation system components.</title>
        <authorList>
            <person name="Schulz F."/>
            <person name="Yutin N."/>
            <person name="Ivanova N.N."/>
            <person name="Ortega D.R."/>
            <person name="Lee T.K."/>
            <person name="Vierheilig J."/>
            <person name="Daims H."/>
            <person name="Horn M."/>
            <person name="Wagner M."/>
            <person name="Jensen G.J."/>
            <person name="Kyrpides N.C."/>
            <person name="Koonin E.V."/>
            <person name="Woyke T."/>
        </authorList>
    </citation>
    <scope>NUCLEOTIDE SEQUENCE</scope>
    <source>
        <strain evidence="4">ILV1</strain>
    </source>
</reference>
<evidence type="ECO:0000313" key="4">
    <source>
        <dbReference type="EMBL" id="ARF09892.1"/>
    </source>
</evidence>
<evidence type="ECO:0000256" key="1">
    <source>
        <dbReference type="ARBA" id="ARBA00004112"/>
    </source>
</evidence>
<dbReference type="Pfam" id="PF00071">
    <property type="entry name" value="Ras"/>
    <property type="match status" value="1"/>
</dbReference>
<evidence type="ECO:0000256" key="2">
    <source>
        <dbReference type="ARBA" id="ARBA00022741"/>
    </source>
</evidence>
<dbReference type="PROSITE" id="PS51419">
    <property type="entry name" value="RAB"/>
    <property type="match status" value="1"/>
</dbReference>
<dbReference type="GO" id="GO:0005525">
    <property type="term" value="F:GTP binding"/>
    <property type="evidence" value="ECO:0007669"/>
    <property type="project" value="UniProtKB-KW"/>
</dbReference>
<keyword evidence="2" id="KW-0547">Nucleotide-binding</keyword>
<dbReference type="PRINTS" id="PR00449">
    <property type="entry name" value="RASTRNSFRMNG"/>
</dbReference>
<dbReference type="SUPFAM" id="SSF52540">
    <property type="entry name" value="P-loop containing nucleoside triphosphate hydrolases"/>
    <property type="match status" value="1"/>
</dbReference>
<dbReference type="InterPro" id="IPR050227">
    <property type="entry name" value="Rab"/>
</dbReference>
<name>A0A1V0SDV3_9VIRU</name>
<evidence type="ECO:0000256" key="3">
    <source>
        <dbReference type="ARBA" id="ARBA00023134"/>
    </source>
</evidence>
<dbReference type="InterPro" id="IPR027417">
    <property type="entry name" value="P-loop_NTPase"/>
</dbReference>
<dbReference type="GO" id="GO:0020002">
    <property type="term" value="C:host cell plasma membrane"/>
    <property type="evidence" value="ECO:0007669"/>
    <property type="project" value="UniProtKB-SubCell"/>
</dbReference>
<accession>A0A1V0SDV3</accession>
<dbReference type="PROSITE" id="PS51421">
    <property type="entry name" value="RAS"/>
    <property type="match status" value="1"/>
</dbReference>
<organism evidence="4">
    <name type="scientific">Indivirus ILV1</name>
    <dbReference type="NCBI Taxonomy" id="1977633"/>
    <lineage>
        <taxon>Viruses</taxon>
        <taxon>Varidnaviria</taxon>
        <taxon>Bamfordvirae</taxon>
        <taxon>Nucleocytoviricota</taxon>
        <taxon>Megaviricetes</taxon>
        <taxon>Imitervirales</taxon>
        <taxon>Mimiviridae</taxon>
        <taxon>Klosneuvirinae</taxon>
        <taxon>Indivirus</taxon>
    </lineage>
</organism>
<dbReference type="PANTHER" id="PTHR47977">
    <property type="entry name" value="RAS-RELATED PROTEIN RAB"/>
    <property type="match status" value="1"/>
</dbReference>
<dbReference type="NCBIfam" id="TIGR00231">
    <property type="entry name" value="small_GTP"/>
    <property type="match status" value="1"/>
</dbReference>
<dbReference type="Gene3D" id="3.40.50.300">
    <property type="entry name" value="P-loop containing nucleotide triphosphate hydrolases"/>
    <property type="match status" value="1"/>
</dbReference>
<dbReference type="CDD" id="cd00154">
    <property type="entry name" value="Rab"/>
    <property type="match status" value="1"/>
</dbReference>
<dbReference type="InterPro" id="IPR005225">
    <property type="entry name" value="Small_GTP-bd"/>
</dbReference>
<comment type="subcellular location">
    <subcellularLocation>
        <location evidence="1">Host cell membrane</location>
        <topology evidence="1">Lipid-anchor</topology>
        <orientation evidence="1">Cytoplasmic side</orientation>
    </subcellularLocation>
</comment>
<dbReference type="SMART" id="SM00175">
    <property type="entry name" value="RAB"/>
    <property type="match status" value="1"/>
</dbReference>
<dbReference type="InterPro" id="IPR001806">
    <property type="entry name" value="Small_GTPase"/>
</dbReference>
<sequence length="200" mass="23068">MQSSNNYKTKIVFIGDSGVGKTNIISQFMTGKPSTNEKTTIGADFSIKQVQHDDKIINIQIWDTAGQEKFRAMNKLYYRDANAIIIVFDITRISTFNSLELWLKEIEENINVEMDDIDITIIGNKIDLNDKRTVSHNAINYLKELYNFIYIETSIKDEDKLNEAMNNIISRMISNKKYSETISKLNIEDVKESSYCCGYM</sequence>
<dbReference type="FunFam" id="3.40.50.300:FF:001462">
    <property type="entry name" value="Small GTP-binding protein, putative"/>
    <property type="match status" value="1"/>
</dbReference>
<dbReference type="EMBL" id="KY684089">
    <property type="protein sequence ID" value="ARF09892.1"/>
    <property type="molecule type" value="Genomic_DNA"/>
</dbReference>
<proteinExistence type="predicted"/>
<dbReference type="SMART" id="SM00173">
    <property type="entry name" value="RAS"/>
    <property type="match status" value="1"/>
</dbReference>
<protein>
    <submittedName>
        <fullName evidence="4">Ras family GTPase</fullName>
    </submittedName>
</protein>
<dbReference type="SMART" id="SM00174">
    <property type="entry name" value="RHO"/>
    <property type="match status" value="1"/>
</dbReference>
<keyword evidence="3" id="KW-0342">GTP-binding</keyword>
<gene>
    <name evidence="4" type="ORF">Indivirus_5_15</name>
</gene>
<dbReference type="SMART" id="SM00176">
    <property type="entry name" value="RAN"/>
    <property type="match status" value="1"/>
</dbReference>
<dbReference type="GO" id="GO:0003924">
    <property type="term" value="F:GTPase activity"/>
    <property type="evidence" value="ECO:0007669"/>
    <property type="project" value="InterPro"/>
</dbReference>